<dbReference type="RefSeq" id="WP_379778356.1">
    <property type="nucleotide sequence ID" value="NZ_JBHSWW010000005.1"/>
</dbReference>
<feature type="transmembrane region" description="Helical" evidence="1">
    <location>
        <begin position="67"/>
        <end position="88"/>
    </location>
</feature>
<keyword evidence="3" id="KW-1185">Reference proteome</keyword>
<evidence type="ECO:0008006" key="4">
    <source>
        <dbReference type="Google" id="ProtNLM"/>
    </source>
</evidence>
<organism evidence="2 3">
    <name type="scientific">Halorubrum tibetense</name>
    <dbReference type="NCBI Taxonomy" id="175631"/>
    <lineage>
        <taxon>Archaea</taxon>
        <taxon>Methanobacteriati</taxon>
        <taxon>Methanobacteriota</taxon>
        <taxon>Stenosarchaea group</taxon>
        <taxon>Halobacteria</taxon>
        <taxon>Halobacteriales</taxon>
        <taxon>Haloferacaceae</taxon>
        <taxon>Halorubrum</taxon>
    </lineage>
</organism>
<sequence>MAKKSKIWMGELLVGAIVVVSFLVEVYLYSLYTSTASSIFFTLILPILFAAVVIAGSLYGERTLINTIVGIAAVITFIVGSGSLYAYFSTEGGVFFGGVITVAVSIGLFVCILLREIYYRMGRQRESEVSSEVGNP</sequence>
<dbReference type="AlphaFoldDB" id="A0ABD5S6T0"/>
<dbReference type="EMBL" id="JBHSWW010000005">
    <property type="protein sequence ID" value="MFC6752065.1"/>
    <property type="molecule type" value="Genomic_DNA"/>
</dbReference>
<protein>
    <recommendedName>
        <fullName evidence="4">Cox cluster protein</fullName>
    </recommendedName>
</protein>
<keyword evidence="1" id="KW-0472">Membrane</keyword>
<dbReference type="Proteomes" id="UP001596442">
    <property type="component" value="Unassembled WGS sequence"/>
</dbReference>
<feature type="transmembrane region" description="Helical" evidence="1">
    <location>
        <begin position="38"/>
        <end position="60"/>
    </location>
</feature>
<accession>A0ABD5S6T0</accession>
<evidence type="ECO:0000256" key="1">
    <source>
        <dbReference type="SAM" id="Phobius"/>
    </source>
</evidence>
<evidence type="ECO:0000313" key="3">
    <source>
        <dbReference type="Proteomes" id="UP001596442"/>
    </source>
</evidence>
<proteinExistence type="predicted"/>
<comment type="caution">
    <text evidence="2">The sequence shown here is derived from an EMBL/GenBank/DDBJ whole genome shotgun (WGS) entry which is preliminary data.</text>
</comment>
<feature type="transmembrane region" description="Helical" evidence="1">
    <location>
        <begin position="12"/>
        <end position="32"/>
    </location>
</feature>
<gene>
    <name evidence="2" type="ORF">ACFQEU_01055</name>
</gene>
<feature type="transmembrane region" description="Helical" evidence="1">
    <location>
        <begin position="94"/>
        <end position="114"/>
    </location>
</feature>
<name>A0ABD5S6T0_9EURY</name>
<keyword evidence="1" id="KW-0812">Transmembrane</keyword>
<evidence type="ECO:0000313" key="2">
    <source>
        <dbReference type="EMBL" id="MFC6752065.1"/>
    </source>
</evidence>
<reference evidence="2 3" key="1">
    <citation type="journal article" date="2019" name="Int. J. Syst. Evol. Microbiol.">
        <title>The Global Catalogue of Microorganisms (GCM) 10K type strain sequencing project: providing services to taxonomists for standard genome sequencing and annotation.</title>
        <authorList>
            <consortium name="The Broad Institute Genomics Platform"/>
            <consortium name="The Broad Institute Genome Sequencing Center for Infectious Disease"/>
            <person name="Wu L."/>
            <person name="Ma J."/>
        </authorList>
    </citation>
    <scope>NUCLEOTIDE SEQUENCE [LARGE SCALE GENOMIC DNA]</scope>
    <source>
        <strain evidence="2 3">CGMCC 1.3239</strain>
    </source>
</reference>
<keyword evidence="1" id="KW-1133">Transmembrane helix</keyword>